<keyword evidence="1" id="KW-0812">Transmembrane</keyword>
<dbReference type="AlphaFoldDB" id="A0A9N9HSP6"/>
<keyword evidence="1" id="KW-1133">Transmembrane helix</keyword>
<protein>
    <submittedName>
        <fullName evidence="3">27542_t:CDS:1</fullName>
    </submittedName>
</protein>
<proteinExistence type="predicted"/>
<evidence type="ECO:0000313" key="3">
    <source>
        <dbReference type="EMBL" id="CAG8703816.1"/>
    </source>
</evidence>
<comment type="caution">
    <text evidence="3">The sequence shown here is derived from an EMBL/GenBank/DDBJ whole genome shotgun (WGS) entry which is preliminary data.</text>
</comment>
<accession>A0A9N9HSP6</accession>
<dbReference type="Proteomes" id="UP000789405">
    <property type="component" value="Unassembled WGS sequence"/>
</dbReference>
<gene>
    <name evidence="3" type="ORF">DERYTH_LOCUS13159</name>
</gene>
<dbReference type="EMBL" id="CAJVPY010009018">
    <property type="protein sequence ID" value="CAG8703816.1"/>
    <property type="molecule type" value="Genomic_DNA"/>
</dbReference>
<keyword evidence="2" id="KW-0732">Signal</keyword>
<evidence type="ECO:0000256" key="2">
    <source>
        <dbReference type="SAM" id="SignalP"/>
    </source>
</evidence>
<sequence length="216" mass="25394">MKILFFWILGTIEFIVDFEIFRRAYHHASEFWKLKIERTLIPDISNIDPGSIEEENIIWERNPRPGTSVQVTPQDPQITVFPEIPVTPDFPLYKRLCGLITIVAAVGIDLIVSSYTGAKRRKEMQNYINDCLQPCIKLKHNIVVLDLIIDEIKAFITGIDMMREYYNQVFSEKQLKEMFELFQKKCNEKIKEIDYEKTAKELEEIDKQRGSWTKEG</sequence>
<evidence type="ECO:0000256" key="1">
    <source>
        <dbReference type="SAM" id="Phobius"/>
    </source>
</evidence>
<name>A0A9N9HSP6_9GLOM</name>
<feature type="signal peptide" evidence="2">
    <location>
        <begin position="1"/>
        <end position="17"/>
    </location>
</feature>
<keyword evidence="4" id="KW-1185">Reference proteome</keyword>
<organism evidence="3 4">
    <name type="scientific">Dentiscutata erythropus</name>
    <dbReference type="NCBI Taxonomy" id="1348616"/>
    <lineage>
        <taxon>Eukaryota</taxon>
        <taxon>Fungi</taxon>
        <taxon>Fungi incertae sedis</taxon>
        <taxon>Mucoromycota</taxon>
        <taxon>Glomeromycotina</taxon>
        <taxon>Glomeromycetes</taxon>
        <taxon>Diversisporales</taxon>
        <taxon>Gigasporaceae</taxon>
        <taxon>Dentiscutata</taxon>
    </lineage>
</organism>
<evidence type="ECO:0000313" key="4">
    <source>
        <dbReference type="Proteomes" id="UP000789405"/>
    </source>
</evidence>
<feature type="chain" id="PRO_5040402270" evidence="2">
    <location>
        <begin position="18"/>
        <end position="216"/>
    </location>
</feature>
<reference evidence="3" key="1">
    <citation type="submission" date="2021-06" db="EMBL/GenBank/DDBJ databases">
        <authorList>
            <person name="Kallberg Y."/>
            <person name="Tangrot J."/>
            <person name="Rosling A."/>
        </authorList>
    </citation>
    <scope>NUCLEOTIDE SEQUENCE</scope>
    <source>
        <strain evidence="3">MA453B</strain>
    </source>
</reference>
<keyword evidence="1" id="KW-0472">Membrane</keyword>
<feature type="transmembrane region" description="Helical" evidence="1">
    <location>
        <begin position="92"/>
        <end position="112"/>
    </location>
</feature>